<sequence>MKIRFLAAIAFLCVSLFLSFYFLKNTEYIPKDAIAVSNHFLRLLITKKLKEAYSLTNENAIVGTSYERFQKKVDQELGNRDRMGNCDLSIKSYGPKQTYGNRLKRYWNQDTVEVDPLYVEYYPCGLPFQIVLHLNRNGEWKIVNFQSHAD</sequence>
<proteinExistence type="predicted"/>
<dbReference type="EMBL" id="AHNR02000063">
    <property type="protein sequence ID" value="EKR53776.1"/>
    <property type="molecule type" value="Genomic_DNA"/>
</dbReference>
<dbReference type="AlphaFoldDB" id="A0A0E2D176"/>
<evidence type="ECO:0000313" key="1">
    <source>
        <dbReference type="EMBL" id="EKR53776.1"/>
    </source>
</evidence>
<evidence type="ECO:0000313" key="2">
    <source>
        <dbReference type="Proteomes" id="UP000001340"/>
    </source>
</evidence>
<gene>
    <name evidence="1" type="ORF">LEP1GSC105_0330</name>
</gene>
<protein>
    <recommendedName>
        <fullName evidence="3">Sugar:proton symporter</fullName>
    </recommendedName>
</protein>
<dbReference type="Proteomes" id="UP000001340">
    <property type="component" value="Unassembled WGS sequence"/>
</dbReference>
<name>A0A0E2D176_LEPIR</name>
<organism evidence="1 2">
    <name type="scientific">Leptospira interrogans str. UI 12758</name>
    <dbReference type="NCBI Taxonomy" id="1049938"/>
    <lineage>
        <taxon>Bacteria</taxon>
        <taxon>Pseudomonadati</taxon>
        <taxon>Spirochaetota</taxon>
        <taxon>Spirochaetia</taxon>
        <taxon>Leptospirales</taxon>
        <taxon>Leptospiraceae</taxon>
        <taxon>Leptospira</taxon>
    </lineage>
</organism>
<evidence type="ECO:0008006" key="3">
    <source>
        <dbReference type="Google" id="ProtNLM"/>
    </source>
</evidence>
<dbReference type="RefSeq" id="WP_000701959.1">
    <property type="nucleotide sequence ID" value="NZ_AHNR02000063.1"/>
</dbReference>
<comment type="caution">
    <text evidence="1">The sequence shown here is derived from an EMBL/GenBank/DDBJ whole genome shotgun (WGS) entry which is preliminary data.</text>
</comment>
<reference evidence="1 2" key="1">
    <citation type="submission" date="2012-10" db="EMBL/GenBank/DDBJ databases">
        <authorList>
            <person name="Harkins D.M."/>
            <person name="Durkin A.S."/>
            <person name="Brinkac L.M."/>
            <person name="Haft D.H."/>
            <person name="Selengut J.D."/>
            <person name="Sanka R."/>
            <person name="DePew J."/>
            <person name="Purushe J."/>
            <person name="Chanthongthip A."/>
            <person name="Lattana O."/>
            <person name="Phetsouvanh R."/>
            <person name="Newton P.N."/>
            <person name="Vinetz J.M."/>
            <person name="Sutton G.G."/>
            <person name="Nierman W.C."/>
            <person name="Fouts D.E."/>
        </authorList>
    </citation>
    <scope>NUCLEOTIDE SEQUENCE [LARGE SCALE GENOMIC DNA]</scope>
    <source>
        <strain evidence="1 2">UI 12758</strain>
    </source>
</reference>
<accession>A0A0E2D176</accession>